<dbReference type="EMBL" id="BOVK01000015">
    <property type="protein sequence ID" value="GIQ68398.1"/>
    <property type="molecule type" value="Genomic_DNA"/>
</dbReference>
<keyword evidence="1" id="KW-0812">Transmembrane</keyword>
<comment type="caution">
    <text evidence="2">The sequence shown here is derived from an EMBL/GenBank/DDBJ whole genome shotgun (WGS) entry which is preliminary data.</text>
</comment>
<evidence type="ECO:0000313" key="3">
    <source>
        <dbReference type="Proteomes" id="UP000677918"/>
    </source>
</evidence>
<protein>
    <submittedName>
        <fullName evidence="2">Uncharacterized protein</fullName>
    </submittedName>
</protein>
<keyword evidence="1" id="KW-1133">Transmembrane helix</keyword>
<dbReference type="AlphaFoldDB" id="A0A8J4H019"/>
<name>A0A8J4H019_9BACL</name>
<keyword evidence="1" id="KW-0472">Membrane</keyword>
<evidence type="ECO:0000256" key="1">
    <source>
        <dbReference type="SAM" id="Phobius"/>
    </source>
</evidence>
<organism evidence="2 3">
    <name type="scientific">Xylanibacillus composti</name>
    <dbReference type="NCBI Taxonomy" id="1572762"/>
    <lineage>
        <taxon>Bacteria</taxon>
        <taxon>Bacillati</taxon>
        <taxon>Bacillota</taxon>
        <taxon>Bacilli</taxon>
        <taxon>Bacillales</taxon>
        <taxon>Paenibacillaceae</taxon>
        <taxon>Xylanibacillus</taxon>
    </lineage>
</organism>
<sequence>MLVVYIIISLIVFYLLIGIFSLLGMDFLKNVEESYCILIVIVIGCLISIDQRIKELSRNKKD</sequence>
<feature type="transmembrane region" description="Helical" evidence="1">
    <location>
        <begin position="6"/>
        <end position="28"/>
    </location>
</feature>
<gene>
    <name evidence="2" type="ORF">XYCOK13_12220</name>
</gene>
<reference evidence="2" key="1">
    <citation type="submission" date="2021-04" db="EMBL/GenBank/DDBJ databases">
        <title>Draft genome sequence of Xylanibacillus composti strain K13.</title>
        <authorList>
            <person name="Uke A."/>
            <person name="Chhe C."/>
            <person name="Baramee S."/>
            <person name="Kosugi A."/>
        </authorList>
    </citation>
    <scope>NUCLEOTIDE SEQUENCE</scope>
    <source>
        <strain evidence="2">K13</strain>
    </source>
</reference>
<accession>A0A8J4H019</accession>
<keyword evidence="3" id="KW-1185">Reference proteome</keyword>
<feature type="transmembrane region" description="Helical" evidence="1">
    <location>
        <begin position="35"/>
        <end position="53"/>
    </location>
</feature>
<proteinExistence type="predicted"/>
<dbReference type="Proteomes" id="UP000677918">
    <property type="component" value="Unassembled WGS sequence"/>
</dbReference>
<evidence type="ECO:0000313" key="2">
    <source>
        <dbReference type="EMBL" id="GIQ68398.1"/>
    </source>
</evidence>